<dbReference type="eggNOG" id="COG1396">
    <property type="taxonomic scope" value="Bacteria"/>
</dbReference>
<dbReference type="SUPFAM" id="SSF47413">
    <property type="entry name" value="lambda repressor-like DNA-binding domains"/>
    <property type="match status" value="1"/>
</dbReference>
<dbReference type="InterPro" id="IPR001387">
    <property type="entry name" value="Cro/C1-type_HTH"/>
</dbReference>
<evidence type="ECO:0000259" key="2">
    <source>
        <dbReference type="PROSITE" id="PS50943"/>
    </source>
</evidence>
<dbReference type="AlphaFoldDB" id="F4QJ21"/>
<reference evidence="4" key="1">
    <citation type="submission" date="2011-03" db="EMBL/GenBank/DDBJ databases">
        <title>Draft genome sequence of Brevundimonas diminuta.</title>
        <authorList>
            <person name="Brown P.J.B."/>
            <person name="Buechlein A."/>
            <person name="Hemmerich C."/>
            <person name="Brun Y.V."/>
        </authorList>
    </citation>
    <scope>NUCLEOTIDE SEQUENCE [LARGE SCALE GENOMIC DNA]</scope>
    <source>
        <strain evidence="4">C19</strain>
    </source>
</reference>
<dbReference type="PANTHER" id="PTHR46797:SF1">
    <property type="entry name" value="METHYLPHOSPHONATE SYNTHASE"/>
    <property type="match status" value="1"/>
</dbReference>
<dbReference type="STRING" id="715226.ABI_15240"/>
<dbReference type="CDD" id="cd00093">
    <property type="entry name" value="HTH_XRE"/>
    <property type="match status" value="1"/>
</dbReference>
<dbReference type="Gene3D" id="1.10.260.40">
    <property type="entry name" value="lambda repressor-like DNA-binding domains"/>
    <property type="match status" value="1"/>
</dbReference>
<dbReference type="PROSITE" id="PS50943">
    <property type="entry name" value="HTH_CROC1"/>
    <property type="match status" value="1"/>
</dbReference>
<name>F4QJ21_9CAUL</name>
<dbReference type="InterPro" id="IPR050807">
    <property type="entry name" value="TransReg_Diox_bact_type"/>
</dbReference>
<proteinExistence type="predicted"/>
<keyword evidence="4" id="KW-1185">Reference proteome</keyword>
<evidence type="ECO:0000313" key="4">
    <source>
        <dbReference type="Proteomes" id="UP000006512"/>
    </source>
</evidence>
<dbReference type="SMART" id="SM00530">
    <property type="entry name" value="HTH_XRE"/>
    <property type="match status" value="1"/>
</dbReference>
<dbReference type="GO" id="GO:0003700">
    <property type="term" value="F:DNA-binding transcription factor activity"/>
    <property type="evidence" value="ECO:0007669"/>
    <property type="project" value="TreeGrafter"/>
</dbReference>
<sequence length="127" mass="14240">MGLNIRRIRRDLNMSQQVLADRIGLTFQQVQKYERGANRVSASKLVAIAKALGVSPASLLPDSQAAAAEPWQTDAQALYLRCPKVFEVLLKLPKRFLDYMIRTAECVTEQQAEKLDEAEAPKLQRVA</sequence>
<feature type="domain" description="HTH cro/C1-type" evidence="2">
    <location>
        <begin position="5"/>
        <end position="59"/>
    </location>
</feature>
<organism evidence="3 4">
    <name type="scientific">Asticcacaulis biprosthecium C19</name>
    <dbReference type="NCBI Taxonomy" id="715226"/>
    <lineage>
        <taxon>Bacteria</taxon>
        <taxon>Pseudomonadati</taxon>
        <taxon>Pseudomonadota</taxon>
        <taxon>Alphaproteobacteria</taxon>
        <taxon>Caulobacterales</taxon>
        <taxon>Caulobacteraceae</taxon>
        <taxon>Asticcacaulis</taxon>
    </lineage>
</organism>
<dbReference type="InterPro" id="IPR010982">
    <property type="entry name" value="Lambda_DNA-bd_dom_sf"/>
</dbReference>
<dbReference type="GO" id="GO:0003677">
    <property type="term" value="F:DNA binding"/>
    <property type="evidence" value="ECO:0007669"/>
    <property type="project" value="UniProtKB-KW"/>
</dbReference>
<dbReference type="Pfam" id="PF01381">
    <property type="entry name" value="HTH_3"/>
    <property type="match status" value="1"/>
</dbReference>
<evidence type="ECO:0000256" key="1">
    <source>
        <dbReference type="ARBA" id="ARBA00023125"/>
    </source>
</evidence>
<dbReference type="Proteomes" id="UP000006512">
    <property type="component" value="Unassembled WGS sequence"/>
</dbReference>
<dbReference type="PANTHER" id="PTHR46797">
    <property type="entry name" value="HTH-TYPE TRANSCRIPTIONAL REGULATOR"/>
    <property type="match status" value="1"/>
</dbReference>
<dbReference type="HOGENOM" id="CLU_1966028_0_0_5"/>
<evidence type="ECO:0000313" key="3">
    <source>
        <dbReference type="EMBL" id="EGF93084.1"/>
    </source>
</evidence>
<accession>F4QJ21</accession>
<keyword evidence="1" id="KW-0238">DNA-binding</keyword>
<dbReference type="GO" id="GO:0005829">
    <property type="term" value="C:cytosol"/>
    <property type="evidence" value="ECO:0007669"/>
    <property type="project" value="TreeGrafter"/>
</dbReference>
<gene>
    <name evidence="3" type="ORF">ABI_15240</name>
</gene>
<protein>
    <submittedName>
        <fullName evidence="3">Helix-turn-helix family protein</fullName>
    </submittedName>
</protein>
<dbReference type="EMBL" id="GL883077">
    <property type="protein sequence ID" value="EGF93084.1"/>
    <property type="molecule type" value="Genomic_DNA"/>
</dbReference>